<dbReference type="InterPro" id="IPR052895">
    <property type="entry name" value="HetReg/Transcr_Mod"/>
</dbReference>
<dbReference type="Proteomes" id="UP000652219">
    <property type="component" value="Unassembled WGS sequence"/>
</dbReference>
<evidence type="ECO:0000313" key="2">
    <source>
        <dbReference type="EMBL" id="KAF6816640.1"/>
    </source>
</evidence>
<dbReference type="InterPro" id="IPR010730">
    <property type="entry name" value="HET"/>
</dbReference>
<proteinExistence type="predicted"/>
<reference evidence="2 3" key="1">
    <citation type="journal article" date="2020" name="Phytopathology">
        <title>Genome Sequence Resources of Colletotrichum truncatum, C. plurivorum, C. musicola, and C. sojae: Four Species Pathogenic to Soybean (Glycine max).</title>
        <authorList>
            <person name="Rogerio F."/>
            <person name="Boufleur T.R."/>
            <person name="Ciampi-Guillardi M."/>
            <person name="Sukno S.A."/>
            <person name="Thon M.R."/>
            <person name="Massola Junior N.S."/>
            <person name="Baroncelli R."/>
        </authorList>
    </citation>
    <scope>NUCLEOTIDE SEQUENCE [LARGE SCALE GENOMIC DNA]</scope>
    <source>
        <strain evidence="2 3">LFN0009</strain>
    </source>
</reference>
<dbReference type="AlphaFoldDB" id="A0A8H6JP80"/>
<accession>A0A8H6JP80</accession>
<keyword evidence="3" id="KW-1185">Reference proteome</keyword>
<name>A0A8H6JP80_9PEZI</name>
<dbReference type="EMBL" id="WIGN01000026">
    <property type="protein sequence ID" value="KAF6816640.1"/>
    <property type="molecule type" value="Genomic_DNA"/>
</dbReference>
<dbReference type="Pfam" id="PF06985">
    <property type="entry name" value="HET"/>
    <property type="match status" value="1"/>
</dbReference>
<gene>
    <name evidence="2" type="ORF">CSOJ01_02815</name>
</gene>
<comment type="caution">
    <text evidence="2">The sequence shown here is derived from an EMBL/GenBank/DDBJ whole genome shotgun (WGS) entry which is preliminary data.</text>
</comment>
<evidence type="ECO:0000259" key="1">
    <source>
        <dbReference type="Pfam" id="PF06985"/>
    </source>
</evidence>
<dbReference type="PANTHER" id="PTHR24148:SF73">
    <property type="entry name" value="HET DOMAIN PROTEIN (AFU_ORTHOLOGUE AFUA_8G01020)"/>
    <property type="match status" value="1"/>
</dbReference>
<sequence>MAFTYQPLQDSRRHIRLLQIDGHDAAEDRISCSIVPASLDNDPEFTALSYVWGDPSQPRTIMLQGQEVNVTRNLYFALERLAKSPKSQVSQLWIDALCINQADDEEKGHQVQLMGTIYSSATQVLIWLGPADDAAVDALHQLGLLGTSFEDVEAREDSGPVVRQAFVKTVLDLSGTSINFAHIQSLFRRPWWTRVWVVQEALLARQAYVLVGDHAQDWTHIRRAWGAFEWMILYVDTDPKYRPIYEVLSDVYFKIAHFTHGDGPGSGTRKSISLFEAVFHSAASGAVQSTDPRDRIYGLLGLLDDRDRARIPVDYSREMTLEKILFFTTKALIEDHGPDVWSYRRATSLSAGAPSWTVDWTVKMISTIGGFNFGSNHYDASNGRVWSLSTAFDATFENPTIRLSGAVVGHVKKTGSILRYTADSPSYIQDCGNWLLELEDLVRSNFEDGAAKEEIAQNLWRVPIADMGLVERAKPDDGFAEAYRILTGAVKPPPDVAQGDWVSSETWPYRRVWKVYGHRAFVLDTAGEAPGLGPDCMCPGDMVVIFSGSHVPFVVREISQGCSLIGPAYAYGYMDGEAFEDIVAKHGLRDIQLC</sequence>
<protein>
    <submittedName>
        <fullName evidence="2">Heterokaryon incompatibility protein</fullName>
    </submittedName>
</protein>
<dbReference type="PANTHER" id="PTHR24148">
    <property type="entry name" value="ANKYRIN REPEAT DOMAIN-CONTAINING PROTEIN 39 HOMOLOG-RELATED"/>
    <property type="match status" value="1"/>
</dbReference>
<evidence type="ECO:0000313" key="3">
    <source>
        <dbReference type="Proteomes" id="UP000652219"/>
    </source>
</evidence>
<feature type="domain" description="Heterokaryon incompatibility" evidence="1">
    <location>
        <begin position="45"/>
        <end position="200"/>
    </location>
</feature>
<organism evidence="2 3">
    <name type="scientific">Colletotrichum sojae</name>
    <dbReference type="NCBI Taxonomy" id="2175907"/>
    <lineage>
        <taxon>Eukaryota</taxon>
        <taxon>Fungi</taxon>
        <taxon>Dikarya</taxon>
        <taxon>Ascomycota</taxon>
        <taxon>Pezizomycotina</taxon>
        <taxon>Sordariomycetes</taxon>
        <taxon>Hypocreomycetidae</taxon>
        <taxon>Glomerellales</taxon>
        <taxon>Glomerellaceae</taxon>
        <taxon>Colletotrichum</taxon>
        <taxon>Colletotrichum orchidearum species complex</taxon>
    </lineage>
</organism>
<dbReference type="Pfam" id="PF26639">
    <property type="entry name" value="Het-6_barrel"/>
    <property type="match status" value="1"/>
</dbReference>